<reference evidence="1 2" key="1">
    <citation type="submission" date="2019-04" db="EMBL/GenBank/DDBJ databases">
        <title>Flavobacterium sp. GS03.</title>
        <authorList>
            <person name="Kim H."/>
        </authorList>
    </citation>
    <scope>NUCLEOTIDE SEQUENCE [LARGE SCALE GENOMIC DNA]</scope>
    <source>
        <strain evidence="1 2">GS03</strain>
    </source>
</reference>
<accession>A0A4P7PSQ8</accession>
<dbReference type="KEGG" id="fsn:GS03_00668"/>
<dbReference type="EMBL" id="CP038810">
    <property type="protein sequence ID" value="QBZ97182.1"/>
    <property type="molecule type" value="Genomic_DNA"/>
</dbReference>
<gene>
    <name evidence="1" type="ORF">GS03_00668</name>
</gene>
<dbReference type="OrthoDB" id="1100498at2"/>
<evidence type="ECO:0000313" key="1">
    <source>
        <dbReference type="EMBL" id="QBZ97182.1"/>
    </source>
</evidence>
<evidence type="ECO:0000313" key="2">
    <source>
        <dbReference type="Proteomes" id="UP000296862"/>
    </source>
</evidence>
<dbReference type="Proteomes" id="UP000296862">
    <property type="component" value="Chromosome"/>
</dbReference>
<keyword evidence="2" id="KW-1185">Reference proteome</keyword>
<evidence type="ECO:0008006" key="3">
    <source>
        <dbReference type="Google" id="ProtNLM"/>
    </source>
</evidence>
<dbReference type="PROSITE" id="PS51257">
    <property type="entry name" value="PROKAR_LIPOPROTEIN"/>
    <property type="match status" value="1"/>
</dbReference>
<dbReference type="AlphaFoldDB" id="A0A4P7PSQ8"/>
<dbReference type="RefSeq" id="WP_136151151.1">
    <property type="nucleotide sequence ID" value="NZ_CP038810.1"/>
</dbReference>
<sequence>MKIGSLFLIAVLFFSCTKKSTSDNTETGTHETVSVDKQNSDWQAGFNLTHDIDVDSINGKPVRFYVKNKKCHQLAIDFYYGKYRPTDEERTDTLLSLAVSEDNDLRPFYRWILNKTILIADGALGEYTGVPAREYAEKFPEEFFEYMEIDKSNEKYNFWTESIQYSGFYDTDDYKNPEAIRKQLISTMVKNSNKDLKKRITKFALDCFPNKSNLD</sequence>
<proteinExistence type="predicted"/>
<organism evidence="1 2">
    <name type="scientific">Flavobacterium sangjuense</name>
    <dbReference type="NCBI Taxonomy" id="2518177"/>
    <lineage>
        <taxon>Bacteria</taxon>
        <taxon>Pseudomonadati</taxon>
        <taxon>Bacteroidota</taxon>
        <taxon>Flavobacteriia</taxon>
        <taxon>Flavobacteriales</taxon>
        <taxon>Flavobacteriaceae</taxon>
        <taxon>Flavobacterium</taxon>
    </lineage>
</organism>
<name>A0A4P7PSQ8_9FLAO</name>
<protein>
    <recommendedName>
        <fullName evidence="3">Lipoprotein</fullName>
    </recommendedName>
</protein>